<sequence>MLAQQGGENCRWISTFDQELVLDSLTVFPESIRFDAANQPAYNFNLQANTIKVSKPTGLDSIRVCYRTLPYDLHTPKANKTLDIYDSTALFKDAVLYQQKLAIPKRVEVVKTEDIAKTGSISRGISFGNRQDVFVNSTLNLQMEGRLSDNMNLRAVITDRNVPFQPEGNTQQLQDFDNVFIELFNDDFSLRAGDVVLQNEPTNFLKYYKNVQGGQLKTSYDMPGGFKASTTVAGSVAKGRFGSVSVEPIEGVQGPYRVRGPNNERFIIILAGSEKVYIDGQLMQRGYDYDYVIDYNLAEITFTNKVLITQFTRIRIDYEFSDQNYSRSIFLLEHEQANEKLNFGVNYYSEKDNRNRPLAFDLSFDEKEILANAGDNLDQAFTSRVDSVAYDENLILYRQTNAQDAQNNVYQIYEYSTNPDSAFYNVQFSEVGSGNGNYVLKNTTANGRVYEWVPPVAGIPSGNYEPVSPLYAPNQKSMFTLNGGYKLSKFDKLDVEVAFSKNDVNLYSDLDSEDDKGMAYKVIYEGKARPIRGLEGYKLNTGLSYEYDDESFSFIDRIRYIEFDRDWSFNAADYTEQFSENILNANVSLQKDRLNGLSYRLLGRKRGIAVDGFQHYINGTKELGRFRLLFDGFYMHNSQPDVTSEWNRSSVDISYNSKYFIPGYRYKVDRNAVTDNVTSEVESTAMNFEEHTFYLKNADTLRTTYGVDVQLREDRLPVNGALLNNTRSNTYNAFFNTQINEANRLSMLFTYRNLEYLDGSAEDDRTIMGRVDWNGSFFKRIIQSDLNYNLANSRELRREFIFIPVPTGQGTHTWRDDNGDGVQDLNEFYLAINPDEKNYAKIFVPTDDFVEAFNTTVSYRLNVQFPRNWKEDGGLKKFIQHFSNVTAWSVDSKITDDDLLARLWPTNVSEEDILSAKESLRSTLFFNRTNAKFGADVGFTRLENKQLLYNGFEKNASRDLRSHVRWSFNRGLVLDVNYIQGLKTSISDVLTTRNYTIDVETWQPSITWQPFTTLRFTGTYSLKNKVNVFDEASDEEATLNELGLETRFSKAAKGTISARLKWVEIAFNGEETSPIGYEMLEALRPGSNLTWNLNWQQRLGNGLQLILSYDGRKSGENDAIHLGRVQVSALF</sequence>
<accession>A0A1I0RF88</accession>
<dbReference type="Proteomes" id="UP000199437">
    <property type="component" value="Unassembled WGS sequence"/>
</dbReference>
<dbReference type="EMBL" id="FOIR01000004">
    <property type="protein sequence ID" value="SEW39572.1"/>
    <property type="molecule type" value="Genomic_DNA"/>
</dbReference>
<name>A0A1I0RF88_9BACT</name>
<evidence type="ECO:0000313" key="2">
    <source>
        <dbReference type="Proteomes" id="UP000199437"/>
    </source>
</evidence>
<protein>
    <recommendedName>
        <fullName evidence="3">Cell surface protein SprA</fullName>
    </recommendedName>
</protein>
<keyword evidence="2" id="KW-1185">Reference proteome</keyword>
<evidence type="ECO:0008006" key="3">
    <source>
        <dbReference type="Google" id="ProtNLM"/>
    </source>
</evidence>
<dbReference type="AlphaFoldDB" id="A0A1I0RF88"/>
<dbReference type="GeneID" id="99988137"/>
<reference evidence="2" key="1">
    <citation type="submission" date="2016-10" db="EMBL/GenBank/DDBJ databases">
        <authorList>
            <person name="Varghese N."/>
            <person name="Submissions S."/>
        </authorList>
    </citation>
    <scope>NUCLEOTIDE SEQUENCE [LARGE SCALE GENOMIC DNA]</scope>
    <source>
        <strain evidence="2">CGMCC 1.12402</strain>
    </source>
</reference>
<gene>
    <name evidence="1" type="ORF">SAMN05216290_3463</name>
</gene>
<dbReference type="OrthoDB" id="9815802at2"/>
<dbReference type="RefSeq" id="WP_139177646.1">
    <property type="nucleotide sequence ID" value="NZ_FOIR01000004.1"/>
</dbReference>
<proteinExistence type="predicted"/>
<dbReference type="STRING" id="1267423.SAMN05216290_3463"/>
<evidence type="ECO:0000313" key="1">
    <source>
        <dbReference type="EMBL" id="SEW39572.1"/>
    </source>
</evidence>
<organism evidence="1 2">
    <name type="scientific">Roseivirga pacifica</name>
    <dbReference type="NCBI Taxonomy" id="1267423"/>
    <lineage>
        <taxon>Bacteria</taxon>
        <taxon>Pseudomonadati</taxon>
        <taxon>Bacteroidota</taxon>
        <taxon>Cytophagia</taxon>
        <taxon>Cytophagales</taxon>
        <taxon>Roseivirgaceae</taxon>
        <taxon>Roseivirga</taxon>
    </lineage>
</organism>